<dbReference type="GO" id="GO:0022857">
    <property type="term" value="F:transmembrane transporter activity"/>
    <property type="evidence" value="ECO:0007669"/>
    <property type="project" value="InterPro"/>
</dbReference>
<reference evidence="9" key="1">
    <citation type="submission" date="2024-07" db="EMBL/GenBank/DDBJ databases">
        <title>Complete genome sequence of Verrucomicrobiaceae bacterium NT6N.</title>
        <authorList>
            <person name="Huang C."/>
            <person name="Takami H."/>
            <person name="Hamasaki K."/>
        </authorList>
    </citation>
    <scope>NUCLEOTIDE SEQUENCE</scope>
    <source>
        <strain evidence="9">NT6N</strain>
    </source>
</reference>
<keyword evidence="5 8" id="KW-1133">Transmembrane helix</keyword>
<dbReference type="Pfam" id="PF02472">
    <property type="entry name" value="ExbD"/>
    <property type="match status" value="1"/>
</dbReference>
<proteinExistence type="inferred from homology"/>
<name>A0AAT9FIW1_9BACT</name>
<dbReference type="KEGG" id="osu:NT6N_09900"/>
<keyword evidence="4 7" id="KW-0812">Transmembrane</keyword>
<keyword evidence="6 8" id="KW-0472">Membrane</keyword>
<evidence type="ECO:0008006" key="10">
    <source>
        <dbReference type="Google" id="ProtNLM"/>
    </source>
</evidence>
<dbReference type="GO" id="GO:0005886">
    <property type="term" value="C:plasma membrane"/>
    <property type="evidence" value="ECO:0007669"/>
    <property type="project" value="UniProtKB-SubCell"/>
</dbReference>
<evidence type="ECO:0000313" key="9">
    <source>
        <dbReference type="EMBL" id="BDS05950.1"/>
    </source>
</evidence>
<dbReference type="EMBL" id="AP026866">
    <property type="protein sequence ID" value="BDS05950.1"/>
    <property type="molecule type" value="Genomic_DNA"/>
</dbReference>
<comment type="similarity">
    <text evidence="2 7">Belongs to the ExbD/TolR family.</text>
</comment>
<dbReference type="GO" id="GO:0015031">
    <property type="term" value="P:protein transport"/>
    <property type="evidence" value="ECO:0007669"/>
    <property type="project" value="UniProtKB-KW"/>
</dbReference>
<organism evidence="9">
    <name type="scientific">Oceaniferula spumae</name>
    <dbReference type="NCBI Taxonomy" id="2979115"/>
    <lineage>
        <taxon>Bacteria</taxon>
        <taxon>Pseudomonadati</taxon>
        <taxon>Verrucomicrobiota</taxon>
        <taxon>Verrucomicrobiia</taxon>
        <taxon>Verrucomicrobiales</taxon>
        <taxon>Verrucomicrobiaceae</taxon>
        <taxon>Oceaniferula</taxon>
    </lineage>
</organism>
<feature type="transmembrane region" description="Helical" evidence="8">
    <location>
        <begin position="12"/>
        <end position="32"/>
    </location>
</feature>
<keyword evidence="7" id="KW-0813">Transport</keyword>
<evidence type="ECO:0000256" key="8">
    <source>
        <dbReference type="SAM" id="Phobius"/>
    </source>
</evidence>
<evidence type="ECO:0000256" key="6">
    <source>
        <dbReference type="ARBA" id="ARBA00023136"/>
    </source>
</evidence>
<sequence>MKLQLTLPSKPGFLHTLAGLDIIALILVFPLLGPSFVQQTGIEVTVHESPWRLKQMDNPIVITLGAGRGTPLWVNKKQVPLDELEAEIQRLRDEEGGDTITTAVVRSDVDVSSGVEKDVINRILKIGLNCGLAGRPIGRD</sequence>
<dbReference type="InterPro" id="IPR003400">
    <property type="entry name" value="ExbD"/>
</dbReference>
<protein>
    <recommendedName>
        <fullName evidence="10">Biopolymer transporter ExbD</fullName>
    </recommendedName>
</protein>
<evidence type="ECO:0000256" key="5">
    <source>
        <dbReference type="ARBA" id="ARBA00022989"/>
    </source>
</evidence>
<comment type="subcellular location">
    <subcellularLocation>
        <location evidence="1">Cell membrane</location>
        <topology evidence="1">Single-pass membrane protein</topology>
    </subcellularLocation>
    <subcellularLocation>
        <location evidence="7">Cell membrane</location>
        <topology evidence="7">Single-pass type II membrane protein</topology>
    </subcellularLocation>
</comment>
<evidence type="ECO:0000256" key="2">
    <source>
        <dbReference type="ARBA" id="ARBA00005811"/>
    </source>
</evidence>
<gene>
    <name evidence="9" type="ORF">NT6N_09900</name>
</gene>
<keyword evidence="7" id="KW-0653">Protein transport</keyword>
<evidence type="ECO:0000256" key="3">
    <source>
        <dbReference type="ARBA" id="ARBA00022475"/>
    </source>
</evidence>
<evidence type="ECO:0000256" key="1">
    <source>
        <dbReference type="ARBA" id="ARBA00004162"/>
    </source>
</evidence>
<accession>A0AAT9FIW1</accession>
<keyword evidence="3" id="KW-1003">Cell membrane</keyword>
<evidence type="ECO:0000256" key="7">
    <source>
        <dbReference type="RuleBase" id="RU003879"/>
    </source>
</evidence>
<evidence type="ECO:0000256" key="4">
    <source>
        <dbReference type="ARBA" id="ARBA00022692"/>
    </source>
</evidence>
<dbReference type="AlphaFoldDB" id="A0AAT9FIW1"/>